<gene>
    <name evidence="2" type="ORF">ILUMI_03489</name>
</gene>
<evidence type="ECO:0000313" key="3">
    <source>
        <dbReference type="Proteomes" id="UP000801492"/>
    </source>
</evidence>
<protein>
    <recommendedName>
        <fullName evidence="1">Mutator-like transposase domain-containing protein</fullName>
    </recommendedName>
</protein>
<dbReference type="OrthoDB" id="8195370at2759"/>
<evidence type="ECO:0000313" key="2">
    <source>
        <dbReference type="EMBL" id="KAF2902710.1"/>
    </source>
</evidence>
<comment type="caution">
    <text evidence="2">The sequence shown here is derived from an EMBL/GenBank/DDBJ whole genome shotgun (WGS) entry which is preliminary data.</text>
</comment>
<keyword evidence="3" id="KW-1185">Reference proteome</keyword>
<feature type="domain" description="Mutator-like transposase" evidence="1">
    <location>
        <begin position="1"/>
        <end position="113"/>
    </location>
</feature>
<proteinExistence type="predicted"/>
<evidence type="ECO:0000259" key="1">
    <source>
        <dbReference type="Pfam" id="PF20700"/>
    </source>
</evidence>
<organism evidence="2 3">
    <name type="scientific">Ignelater luminosus</name>
    <name type="common">Cucubano</name>
    <name type="synonym">Pyrophorus luminosus</name>
    <dbReference type="NCBI Taxonomy" id="2038154"/>
    <lineage>
        <taxon>Eukaryota</taxon>
        <taxon>Metazoa</taxon>
        <taxon>Ecdysozoa</taxon>
        <taxon>Arthropoda</taxon>
        <taxon>Hexapoda</taxon>
        <taxon>Insecta</taxon>
        <taxon>Pterygota</taxon>
        <taxon>Neoptera</taxon>
        <taxon>Endopterygota</taxon>
        <taxon>Coleoptera</taxon>
        <taxon>Polyphaga</taxon>
        <taxon>Elateriformia</taxon>
        <taxon>Elateroidea</taxon>
        <taxon>Elateridae</taxon>
        <taxon>Agrypninae</taxon>
        <taxon>Pyrophorini</taxon>
        <taxon>Ignelater</taxon>
    </lineage>
</organism>
<accession>A0A8K0DLQ6</accession>
<dbReference type="Pfam" id="PF20700">
    <property type="entry name" value="Mutator"/>
    <property type="match status" value="1"/>
</dbReference>
<reference evidence="2" key="1">
    <citation type="submission" date="2019-08" db="EMBL/GenBank/DDBJ databases">
        <title>The genome of the North American firefly Photinus pyralis.</title>
        <authorList>
            <consortium name="Photinus pyralis genome working group"/>
            <person name="Fallon T.R."/>
            <person name="Sander Lower S.E."/>
            <person name="Weng J.-K."/>
        </authorList>
    </citation>
    <scope>NUCLEOTIDE SEQUENCE</scope>
    <source>
        <strain evidence="2">TRF0915ILg1</strain>
        <tissue evidence="2">Whole body</tissue>
    </source>
</reference>
<sequence length="143" mass="16412">MHNLRYKKFIADGDSSVYSKIKQNVSYGLEVRKIECTNHVVKNYSKQLYKIKNDTKSVSLAARKIFTKDTIESLIKSVQGAIYANAHGDINRLKEDIRNTVNHVFENHFNCRDDICDRAGETVDDRTPELTNSGAHMVLWVSY</sequence>
<dbReference type="AlphaFoldDB" id="A0A8K0DLQ6"/>
<dbReference type="InterPro" id="IPR049012">
    <property type="entry name" value="Mutator_transp_dom"/>
</dbReference>
<name>A0A8K0DLQ6_IGNLU</name>
<dbReference type="EMBL" id="VTPC01001209">
    <property type="protein sequence ID" value="KAF2902710.1"/>
    <property type="molecule type" value="Genomic_DNA"/>
</dbReference>
<dbReference type="Proteomes" id="UP000801492">
    <property type="component" value="Unassembled WGS sequence"/>
</dbReference>